<protein>
    <submittedName>
        <fullName evidence="1">Uncharacterized protein</fullName>
    </submittedName>
</protein>
<accession>A0A284VRN3</accession>
<reference evidence="2" key="1">
    <citation type="submission" date="2017-06" db="EMBL/GenBank/DDBJ databases">
        <authorList>
            <person name="Cremers G."/>
        </authorList>
    </citation>
    <scope>NUCLEOTIDE SEQUENCE [LARGE SCALE GENOMIC DNA]</scope>
</reference>
<sequence>MDSDKINIKALKTTIFGIAKNNGATLPEIVKNKKLKSDVVKDHVIFLKNLGLFDLENCEVTPARENRNSKSVFIRFKPNIETLQKIANVFDYKELSKLMITKYYKDNLENYCKLLIGLLNENRLYQLPDPDYFEYGMRCSPSVVRFFIVDNDMSSLKSLYQKGIVFANEKEKDNTRVELLKKCNMYFIWDNIIFEKIQEDKRNKILFDSANYFAGYLPLAKRSVDRLLELNGLVKKEGIEDALLNSGLKDYLKSLLPD</sequence>
<dbReference type="OrthoDB" id="385485at2157"/>
<organism evidence="1 2">
    <name type="scientific">Candidatus Methanoperedens nitratireducens</name>
    <dbReference type="NCBI Taxonomy" id="1392998"/>
    <lineage>
        <taxon>Archaea</taxon>
        <taxon>Methanobacteriati</taxon>
        <taxon>Methanobacteriota</taxon>
        <taxon>Stenosarchaea group</taxon>
        <taxon>Methanomicrobia</taxon>
        <taxon>Methanosarcinales</taxon>
        <taxon>ANME-2 cluster</taxon>
        <taxon>Candidatus Methanoperedentaceae</taxon>
        <taxon>Candidatus Methanoperedens</taxon>
    </lineage>
</organism>
<gene>
    <name evidence="1" type="ORF">MNV_550030</name>
</gene>
<dbReference type="Proteomes" id="UP000218615">
    <property type="component" value="Unassembled WGS sequence"/>
</dbReference>
<dbReference type="RefSeq" id="WP_096206564.1">
    <property type="nucleotide sequence ID" value="NZ_FZMP01000202.1"/>
</dbReference>
<dbReference type="EMBL" id="FZMP01000202">
    <property type="protein sequence ID" value="SNQ61940.1"/>
    <property type="molecule type" value="Genomic_DNA"/>
</dbReference>
<evidence type="ECO:0000313" key="2">
    <source>
        <dbReference type="Proteomes" id="UP000218615"/>
    </source>
</evidence>
<name>A0A284VRN3_9EURY</name>
<proteinExistence type="predicted"/>
<dbReference type="AlphaFoldDB" id="A0A284VRN3"/>
<keyword evidence="2" id="KW-1185">Reference proteome</keyword>
<evidence type="ECO:0000313" key="1">
    <source>
        <dbReference type="EMBL" id="SNQ61940.1"/>
    </source>
</evidence>